<evidence type="ECO:0000313" key="1">
    <source>
        <dbReference type="EMBL" id="NHN28430.1"/>
    </source>
</evidence>
<dbReference type="RefSeq" id="WP_166144928.1">
    <property type="nucleotide sequence ID" value="NZ_JAAOIW010000001.1"/>
</dbReference>
<name>A0ABX0IWZ9_9BACL</name>
<organism evidence="1 2">
    <name type="scientific">Paenibacillus agricola</name>
    <dbReference type="NCBI Taxonomy" id="2716264"/>
    <lineage>
        <taxon>Bacteria</taxon>
        <taxon>Bacillati</taxon>
        <taxon>Bacillota</taxon>
        <taxon>Bacilli</taxon>
        <taxon>Bacillales</taxon>
        <taxon>Paenibacillaceae</taxon>
        <taxon>Paenibacillus</taxon>
    </lineage>
</organism>
<proteinExistence type="predicted"/>
<dbReference type="EMBL" id="JAAOIW010000001">
    <property type="protein sequence ID" value="NHN28430.1"/>
    <property type="molecule type" value="Genomic_DNA"/>
</dbReference>
<reference evidence="1" key="1">
    <citation type="submission" date="2020-03" db="EMBL/GenBank/DDBJ databases">
        <title>Draft sequencing of Paenibacilllus sp. S3N08.</title>
        <authorList>
            <person name="Kim D.-U."/>
        </authorList>
    </citation>
    <scope>NUCLEOTIDE SEQUENCE</scope>
    <source>
        <strain evidence="1">S3N08</strain>
    </source>
</reference>
<dbReference type="Proteomes" id="UP001165962">
    <property type="component" value="Unassembled WGS sequence"/>
</dbReference>
<keyword evidence="2" id="KW-1185">Reference proteome</keyword>
<accession>A0ABX0IWZ9</accession>
<sequence>MTNEEALFTVVTEDSTYLFETQEQFNDFMSDNNSLLTINRIEKDES</sequence>
<gene>
    <name evidence="1" type="ORF">G9U52_01135</name>
</gene>
<protein>
    <submittedName>
        <fullName evidence="1">Uncharacterized protein</fullName>
    </submittedName>
</protein>
<comment type="caution">
    <text evidence="1">The sequence shown here is derived from an EMBL/GenBank/DDBJ whole genome shotgun (WGS) entry which is preliminary data.</text>
</comment>
<evidence type="ECO:0000313" key="2">
    <source>
        <dbReference type="Proteomes" id="UP001165962"/>
    </source>
</evidence>